<accession>A0A915ZDI3</accession>
<dbReference type="AlphaFoldDB" id="A0A915ZDI3"/>
<sequence length="110" mass="13189">MVKYVVWKIQSLYSTLWMKNLSWTLDNVTCEWTHVGPMNIVLKLLDNSPKHFKLLFISLERTEHESSAVKDKIFLRIFVRKYLPKNIVPPKVKDDRITKYEERLKIARRA</sequence>
<dbReference type="VEuPathDB" id="FungiDB:RhiirFUN_005113"/>
<dbReference type="Proteomes" id="UP000684084">
    <property type="component" value="Unassembled WGS sequence"/>
</dbReference>
<organism evidence="1 2">
    <name type="scientific">Rhizophagus irregularis</name>
    <dbReference type="NCBI Taxonomy" id="588596"/>
    <lineage>
        <taxon>Eukaryota</taxon>
        <taxon>Fungi</taxon>
        <taxon>Fungi incertae sedis</taxon>
        <taxon>Mucoromycota</taxon>
        <taxon>Glomeromycotina</taxon>
        <taxon>Glomeromycetes</taxon>
        <taxon>Glomerales</taxon>
        <taxon>Glomeraceae</taxon>
        <taxon>Rhizophagus</taxon>
    </lineage>
</organism>
<gene>
    <name evidence="1" type="ORF">CHRIB12_LOCUS12915</name>
</gene>
<dbReference type="EMBL" id="CAGKOT010000028">
    <property type="protein sequence ID" value="CAB5370995.1"/>
    <property type="molecule type" value="Genomic_DNA"/>
</dbReference>
<evidence type="ECO:0000313" key="2">
    <source>
        <dbReference type="Proteomes" id="UP000684084"/>
    </source>
</evidence>
<dbReference type="OrthoDB" id="10271489at2759"/>
<protein>
    <submittedName>
        <fullName evidence="1">Uncharacterized protein</fullName>
    </submittedName>
</protein>
<evidence type="ECO:0000313" key="1">
    <source>
        <dbReference type="EMBL" id="CAB5370995.1"/>
    </source>
</evidence>
<comment type="caution">
    <text evidence="1">The sequence shown here is derived from an EMBL/GenBank/DDBJ whole genome shotgun (WGS) entry which is preliminary data.</text>
</comment>
<reference evidence="1" key="1">
    <citation type="submission" date="2020-05" db="EMBL/GenBank/DDBJ databases">
        <authorList>
            <person name="Rincon C."/>
            <person name="Sanders R I."/>
            <person name="Robbins C."/>
            <person name="Chaturvedi A."/>
        </authorList>
    </citation>
    <scope>NUCLEOTIDE SEQUENCE</scope>
    <source>
        <strain evidence="1">CHB12</strain>
    </source>
</reference>
<name>A0A915ZDI3_9GLOM</name>
<proteinExistence type="predicted"/>